<evidence type="ECO:0000313" key="3">
    <source>
        <dbReference type="Proteomes" id="UP000571084"/>
    </source>
</evidence>
<accession>A0A840RW86</accession>
<dbReference type="RefSeq" id="WP_168056734.1">
    <property type="nucleotide sequence ID" value="NZ_JAAOZT010000012.1"/>
</dbReference>
<evidence type="ECO:0000313" key="2">
    <source>
        <dbReference type="EMBL" id="MBB5201136.1"/>
    </source>
</evidence>
<dbReference type="Gene3D" id="3.40.190.150">
    <property type="entry name" value="Bordetella uptake gene, domain 1"/>
    <property type="match status" value="1"/>
</dbReference>
<protein>
    <submittedName>
        <fullName evidence="2">Tripartite-type tricarboxylate transporter receptor subunit TctC</fullName>
    </submittedName>
</protein>
<sequence>MTDTKLASLQRRRLIQSAAVAFPGLLLGVGPALARSPDALIKILVGFPPGGSGDTFARIFGSALREEMGNSIVIDNKPGAGGMTVALVFLRAAKDGSELMLATGSTAISAPISHAKPPYNAVTDFQWLGLLSNAPFVIAVNPSLPVTDLKGLVAYAKAHPNKLSYGHAGLGTTVHLAAELFKSMAGIDVADIAYNGSAGAIVGALSGEVQFVVETSGTLLPYHKSGKLRIITSMAEVREKNIPNIPTAREAGYDLLAGTANLLAAPLGTPQSVIEPISLAIGRAMARPKLQAQLLQLGIEPVLKTSPAQAQAFVAAEVARWTPLVKKLGIAL</sequence>
<dbReference type="PANTHER" id="PTHR42928:SF5">
    <property type="entry name" value="BLR1237 PROTEIN"/>
    <property type="match status" value="1"/>
</dbReference>
<organism evidence="2 3">
    <name type="scientific">Glaciimonas immobilis</name>
    <dbReference type="NCBI Taxonomy" id="728004"/>
    <lineage>
        <taxon>Bacteria</taxon>
        <taxon>Pseudomonadati</taxon>
        <taxon>Pseudomonadota</taxon>
        <taxon>Betaproteobacteria</taxon>
        <taxon>Burkholderiales</taxon>
        <taxon>Oxalobacteraceae</taxon>
        <taxon>Glaciimonas</taxon>
    </lineage>
</organism>
<dbReference type="Gene3D" id="3.40.190.10">
    <property type="entry name" value="Periplasmic binding protein-like II"/>
    <property type="match status" value="1"/>
</dbReference>
<comment type="similarity">
    <text evidence="1">Belongs to the UPF0065 (bug) family.</text>
</comment>
<comment type="caution">
    <text evidence="2">The sequence shown here is derived from an EMBL/GenBank/DDBJ whole genome shotgun (WGS) entry which is preliminary data.</text>
</comment>
<gene>
    <name evidence="2" type="ORF">HNR39_002985</name>
</gene>
<dbReference type="CDD" id="cd07012">
    <property type="entry name" value="PBP2_Bug_TTT"/>
    <property type="match status" value="1"/>
</dbReference>
<dbReference type="EMBL" id="JACHHQ010000006">
    <property type="protein sequence ID" value="MBB5201136.1"/>
    <property type="molecule type" value="Genomic_DNA"/>
</dbReference>
<name>A0A840RW86_9BURK</name>
<keyword evidence="2" id="KW-0675">Receptor</keyword>
<evidence type="ECO:0000256" key="1">
    <source>
        <dbReference type="ARBA" id="ARBA00006987"/>
    </source>
</evidence>
<proteinExistence type="inferred from homology"/>
<dbReference type="InterPro" id="IPR042100">
    <property type="entry name" value="Bug_dom1"/>
</dbReference>
<dbReference type="PANTHER" id="PTHR42928">
    <property type="entry name" value="TRICARBOXYLATE-BINDING PROTEIN"/>
    <property type="match status" value="1"/>
</dbReference>
<dbReference type="Proteomes" id="UP000571084">
    <property type="component" value="Unassembled WGS sequence"/>
</dbReference>
<dbReference type="PIRSF" id="PIRSF017082">
    <property type="entry name" value="YflP"/>
    <property type="match status" value="1"/>
</dbReference>
<keyword evidence="3" id="KW-1185">Reference proteome</keyword>
<dbReference type="Pfam" id="PF03401">
    <property type="entry name" value="TctC"/>
    <property type="match status" value="1"/>
</dbReference>
<dbReference type="InterPro" id="IPR006311">
    <property type="entry name" value="TAT_signal"/>
</dbReference>
<dbReference type="InterPro" id="IPR005064">
    <property type="entry name" value="BUG"/>
</dbReference>
<dbReference type="PROSITE" id="PS51318">
    <property type="entry name" value="TAT"/>
    <property type="match status" value="1"/>
</dbReference>
<dbReference type="SUPFAM" id="SSF53850">
    <property type="entry name" value="Periplasmic binding protein-like II"/>
    <property type="match status" value="1"/>
</dbReference>
<dbReference type="AlphaFoldDB" id="A0A840RW86"/>
<reference evidence="2 3" key="1">
    <citation type="submission" date="2020-08" db="EMBL/GenBank/DDBJ databases">
        <title>Genomic Encyclopedia of Type Strains, Phase IV (KMG-IV): sequencing the most valuable type-strain genomes for metagenomic binning, comparative biology and taxonomic classification.</title>
        <authorList>
            <person name="Goeker M."/>
        </authorList>
    </citation>
    <scope>NUCLEOTIDE SEQUENCE [LARGE SCALE GENOMIC DNA]</scope>
    <source>
        <strain evidence="2 3">DSM 23240</strain>
    </source>
</reference>